<evidence type="ECO:0000313" key="3">
    <source>
        <dbReference type="Proteomes" id="UP000021816"/>
    </source>
</evidence>
<feature type="region of interest" description="Disordered" evidence="1">
    <location>
        <begin position="22"/>
        <end position="43"/>
    </location>
</feature>
<protein>
    <submittedName>
        <fullName evidence="2">Uncharacterized protein</fullName>
    </submittedName>
</protein>
<accession>A0A011P0Z3</accession>
<gene>
    <name evidence="2" type="ORF">AW10_01315</name>
</gene>
<organism evidence="2 3">
    <name type="scientific">Candidatus Accumulibacter appositus</name>
    <dbReference type="NCBI Taxonomy" id="1454003"/>
    <lineage>
        <taxon>Bacteria</taxon>
        <taxon>Pseudomonadati</taxon>
        <taxon>Pseudomonadota</taxon>
        <taxon>Betaproteobacteria</taxon>
        <taxon>Candidatus Accumulibacter</taxon>
    </lineage>
</organism>
<sequence>MRSRSAAADSCTITRGLGAGAGFSGGSGGDTGPGGAGGGATVSNRTALPRWSSSAAFSPIACSSAASVSHTLATIARAAVCRSSFSAFIASKMSHAPVRTASSSSRALARVWRMATSEVSIVAPARVVTTAALSALSSPASKASAERAVCRRRLSLAAGNKADFSFSVLSRLLIGSRASRALA</sequence>
<evidence type="ECO:0000313" key="2">
    <source>
        <dbReference type="EMBL" id="EXI81301.1"/>
    </source>
</evidence>
<name>A0A011P0Z3_9PROT</name>
<feature type="compositionally biased region" description="Gly residues" evidence="1">
    <location>
        <begin position="22"/>
        <end position="40"/>
    </location>
</feature>
<dbReference type="EMBL" id="JEMX01000025">
    <property type="protein sequence ID" value="EXI81301.1"/>
    <property type="molecule type" value="Genomic_DNA"/>
</dbReference>
<dbReference type="AlphaFoldDB" id="A0A011P0Z3"/>
<evidence type="ECO:0000256" key="1">
    <source>
        <dbReference type="SAM" id="MobiDB-lite"/>
    </source>
</evidence>
<proteinExistence type="predicted"/>
<reference evidence="2 3" key="1">
    <citation type="submission" date="2014-02" db="EMBL/GenBank/DDBJ databases">
        <title>Expanding our view of genomic diversity in Candidatus Accumulibacter clades.</title>
        <authorList>
            <person name="Skennerton C.T."/>
            <person name="Barr J.J."/>
            <person name="Slater F.R."/>
            <person name="Bond P.L."/>
            <person name="Tyson G.W."/>
        </authorList>
    </citation>
    <scope>NUCLEOTIDE SEQUENCE [LARGE SCALE GENOMIC DNA]</scope>
    <source>
        <strain evidence="3">BA-92</strain>
    </source>
</reference>
<dbReference type="Proteomes" id="UP000021816">
    <property type="component" value="Unassembled WGS sequence"/>
</dbReference>
<comment type="caution">
    <text evidence="2">The sequence shown here is derived from an EMBL/GenBank/DDBJ whole genome shotgun (WGS) entry which is preliminary data.</text>
</comment>